<proteinExistence type="predicted"/>
<dbReference type="InterPro" id="IPR017517">
    <property type="entry name" value="Maleyloyr_isom"/>
</dbReference>
<dbReference type="EMBL" id="FZOD01000001">
    <property type="protein sequence ID" value="SNR89301.1"/>
    <property type="molecule type" value="Genomic_DNA"/>
</dbReference>
<evidence type="ECO:0000259" key="2">
    <source>
        <dbReference type="Pfam" id="PF11716"/>
    </source>
</evidence>
<reference evidence="3 4" key="1">
    <citation type="submission" date="2017-06" db="EMBL/GenBank/DDBJ databases">
        <authorList>
            <person name="Kim H.J."/>
            <person name="Triplett B.A."/>
        </authorList>
    </citation>
    <scope>NUCLEOTIDE SEQUENCE [LARGE SCALE GENOMIC DNA]</scope>
    <source>
        <strain evidence="3 4">CGMCC 4.2132</strain>
    </source>
</reference>
<name>A0A239A1Y1_9ACTN</name>
<dbReference type="Pfam" id="PF11716">
    <property type="entry name" value="MDMPI_N"/>
    <property type="match status" value="1"/>
</dbReference>
<evidence type="ECO:0000313" key="3">
    <source>
        <dbReference type="EMBL" id="SNR89301.1"/>
    </source>
</evidence>
<dbReference type="RefSeq" id="WP_089205079.1">
    <property type="nucleotide sequence ID" value="NZ_FZOD01000001.1"/>
</dbReference>
<dbReference type="Proteomes" id="UP000198282">
    <property type="component" value="Unassembled WGS sequence"/>
</dbReference>
<evidence type="ECO:0000313" key="4">
    <source>
        <dbReference type="Proteomes" id="UP000198282"/>
    </source>
</evidence>
<dbReference type="InterPro" id="IPR024344">
    <property type="entry name" value="MDMPI_metal-binding"/>
</dbReference>
<keyword evidence="4" id="KW-1185">Reference proteome</keyword>
<dbReference type="NCBIfam" id="TIGR03083">
    <property type="entry name" value="maleylpyruvate isomerase family mycothiol-dependent enzyme"/>
    <property type="match status" value="1"/>
</dbReference>
<dbReference type="GO" id="GO:0046872">
    <property type="term" value="F:metal ion binding"/>
    <property type="evidence" value="ECO:0007669"/>
    <property type="project" value="InterPro"/>
</dbReference>
<dbReference type="Pfam" id="PF07398">
    <property type="entry name" value="MDMPI_C"/>
    <property type="match status" value="1"/>
</dbReference>
<dbReference type="SUPFAM" id="SSF109854">
    <property type="entry name" value="DinB/YfiT-like putative metalloenzymes"/>
    <property type="match status" value="1"/>
</dbReference>
<dbReference type="GO" id="GO:0005886">
    <property type="term" value="C:plasma membrane"/>
    <property type="evidence" value="ECO:0007669"/>
    <property type="project" value="TreeGrafter"/>
</dbReference>
<dbReference type="OrthoDB" id="3671213at2"/>
<dbReference type="PANTHER" id="PTHR40758:SF1">
    <property type="entry name" value="CONSERVED PROTEIN"/>
    <property type="match status" value="1"/>
</dbReference>
<protein>
    <submittedName>
        <fullName evidence="3">TIGR03083 family protein</fullName>
    </submittedName>
</protein>
<organism evidence="3 4">
    <name type="scientific">Streptosporangium subroseum</name>
    <dbReference type="NCBI Taxonomy" id="106412"/>
    <lineage>
        <taxon>Bacteria</taxon>
        <taxon>Bacillati</taxon>
        <taxon>Actinomycetota</taxon>
        <taxon>Actinomycetes</taxon>
        <taxon>Streptosporangiales</taxon>
        <taxon>Streptosporangiaceae</taxon>
        <taxon>Streptosporangium</taxon>
    </lineage>
</organism>
<dbReference type="InterPro" id="IPR034660">
    <property type="entry name" value="DinB/YfiT-like"/>
</dbReference>
<accession>A0A239A1Y1</accession>
<dbReference type="AlphaFoldDB" id="A0A239A1Y1"/>
<sequence>MRDWSHAEHVQAAGVEIVRMAGVLRDGDMSAPVRTCPGWNLAELTAHLGGLHRWVAAMVRDLSERRYDRDGMDMGLPADPGGYSAWLEEGAKVLSEALLSQDPQAPMWSWGADKQVRFWSRRQLHETVVHRVDAELALGVPVLIDEDVAADGVEEFLDVLPYVRWNPGVAELRGAGETISLQADTGAGWVITVDPDRFHYRRSLQPGTVTVRTATSADLMQVVWGRRSADDYAVEGDTGLFGWWREHSGI</sequence>
<dbReference type="PANTHER" id="PTHR40758">
    <property type="entry name" value="CONSERVED PROTEIN"/>
    <property type="match status" value="1"/>
</dbReference>
<feature type="domain" description="Mycothiol-dependent maleylpyruvate isomerase metal-binding" evidence="2">
    <location>
        <begin position="11"/>
        <end position="134"/>
    </location>
</feature>
<evidence type="ECO:0000259" key="1">
    <source>
        <dbReference type="Pfam" id="PF07398"/>
    </source>
</evidence>
<feature type="domain" description="MDMPI C-terminal" evidence="1">
    <location>
        <begin position="147"/>
        <end position="241"/>
    </location>
</feature>
<dbReference type="InterPro" id="IPR010872">
    <property type="entry name" value="MDMPI_C-term_domain"/>
</dbReference>
<gene>
    <name evidence="3" type="ORF">SAMN05216276_100156</name>
</gene>